<gene>
    <name evidence="3" type="ORF">DPMN_157054</name>
</gene>
<dbReference type="GO" id="GO:0005615">
    <property type="term" value="C:extracellular space"/>
    <property type="evidence" value="ECO:0007669"/>
    <property type="project" value="TreeGrafter"/>
</dbReference>
<comment type="caution">
    <text evidence="3">The sequence shown here is derived from an EMBL/GenBank/DDBJ whole genome shotgun (WGS) entry which is preliminary data.</text>
</comment>
<dbReference type="InterPro" id="IPR020837">
    <property type="entry name" value="Fibrinogen_CS"/>
</dbReference>
<evidence type="ECO:0000259" key="2">
    <source>
        <dbReference type="PROSITE" id="PS51406"/>
    </source>
</evidence>
<proteinExistence type="predicted"/>
<dbReference type="AlphaFoldDB" id="A0A9D4INF7"/>
<dbReference type="Gene3D" id="3.90.215.10">
    <property type="entry name" value="Gamma Fibrinogen, chain A, domain 1"/>
    <property type="match status" value="1"/>
</dbReference>
<organism evidence="3 4">
    <name type="scientific">Dreissena polymorpha</name>
    <name type="common">Zebra mussel</name>
    <name type="synonym">Mytilus polymorpha</name>
    <dbReference type="NCBI Taxonomy" id="45954"/>
    <lineage>
        <taxon>Eukaryota</taxon>
        <taxon>Metazoa</taxon>
        <taxon>Spiralia</taxon>
        <taxon>Lophotrochozoa</taxon>
        <taxon>Mollusca</taxon>
        <taxon>Bivalvia</taxon>
        <taxon>Autobranchia</taxon>
        <taxon>Heteroconchia</taxon>
        <taxon>Euheterodonta</taxon>
        <taxon>Imparidentia</taxon>
        <taxon>Neoheterodontei</taxon>
        <taxon>Myida</taxon>
        <taxon>Dreissenoidea</taxon>
        <taxon>Dreissenidae</taxon>
        <taxon>Dreissena</taxon>
    </lineage>
</organism>
<dbReference type="InterPro" id="IPR002181">
    <property type="entry name" value="Fibrinogen_a/b/g_C_dom"/>
</dbReference>
<protein>
    <recommendedName>
        <fullName evidence="2">Fibrinogen C-terminal domain-containing protein</fullName>
    </recommendedName>
</protein>
<dbReference type="PROSITE" id="PS51406">
    <property type="entry name" value="FIBRINOGEN_C_2"/>
    <property type="match status" value="1"/>
</dbReference>
<dbReference type="EMBL" id="JAIWYP010000008">
    <property type="protein sequence ID" value="KAH3779254.1"/>
    <property type="molecule type" value="Genomic_DNA"/>
</dbReference>
<keyword evidence="4" id="KW-1185">Reference proteome</keyword>
<evidence type="ECO:0000313" key="4">
    <source>
        <dbReference type="Proteomes" id="UP000828390"/>
    </source>
</evidence>
<accession>A0A9D4INF7</accession>
<dbReference type="InterPro" id="IPR036056">
    <property type="entry name" value="Fibrinogen-like_C"/>
</dbReference>
<dbReference type="SUPFAM" id="SSF56496">
    <property type="entry name" value="Fibrinogen C-terminal domain-like"/>
    <property type="match status" value="1"/>
</dbReference>
<dbReference type="Pfam" id="PF00147">
    <property type="entry name" value="Fibrinogen_C"/>
    <property type="match status" value="1"/>
</dbReference>
<reference evidence="3" key="2">
    <citation type="submission" date="2020-11" db="EMBL/GenBank/DDBJ databases">
        <authorList>
            <person name="McCartney M.A."/>
            <person name="Auch B."/>
            <person name="Kono T."/>
            <person name="Mallez S."/>
            <person name="Becker A."/>
            <person name="Gohl D.M."/>
            <person name="Silverstein K.A.T."/>
            <person name="Koren S."/>
            <person name="Bechman K.B."/>
            <person name="Herman A."/>
            <person name="Abrahante J.E."/>
            <person name="Garbe J."/>
        </authorList>
    </citation>
    <scope>NUCLEOTIDE SEQUENCE</scope>
    <source>
        <strain evidence="3">Duluth1</strain>
        <tissue evidence="3">Whole animal</tissue>
    </source>
</reference>
<dbReference type="PROSITE" id="PS00514">
    <property type="entry name" value="FIBRINOGEN_C_1"/>
    <property type="match status" value="1"/>
</dbReference>
<sequence>METFEDKKTYAVYSEFGLSSEAGKYKLSAKGYSGDAGDQLIKHNDQMFAADDADNDSHSTYCCACSHRGGWWFIDCYNANLNGKYYYKHDTFPSNPVGIYWSGLATSFRYVAMKLH</sequence>
<evidence type="ECO:0000256" key="1">
    <source>
        <dbReference type="ARBA" id="ARBA00023157"/>
    </source>
</evidence>
<dbReference type="SMART" id="SM00186">
    <property type="entry name" value="FBG"/>
    <property type="match status" value="1"/>
</dbReference>
<name>A0A9D4INF7_DREPO</name>
<dbReference type="Proteomes" id="UP000828390">
    <property type="component" value="Unassembled WGS sequence"/>
</dbReference>
<dbReference type="PANTHER" id="PTHR19143">
    <property type="entry name" value="FIBRINOGEN/TENASCIN/ANGIOPOEITIN"/>
    <property type="match status" value="1"/>
</dbReference>
<dbReference type="InterPro" id="IPR014716">
    <property type="entry name" value="Fibrinogen_a/b/g_C_1"/>
</dbReference>
<evidence type="ECO:0000313" key="3">
    <source>
        <dbReference type="EMBL" id="KAH3779254.1"/>
    </source>
</evidence>
<reference evidence="3" key="1">
    <citation type="journal article" date="2019" name="bioRxiv">
        <title>The Genome of the Zebra Mussel, Dreissena polymorpha: A Resource for Invasive Species Research.</title>
        <authorList>
            <person name="McCartney M.A."/>
            <person name="Auch B."/>
            <person name="Kono T."/>
            <person name="Mallez S."/>
            <person name="Zhang Y."/>
            <person name="Obille A."/>
            <person name="Becker A."/>
            <person name="Abrahante J.E."/>
            <person name="Garbe J."/>
            <person name="Badalamenti J.P."/>
            <person name="Herman A."/>
            <person name="Mangelson H."/>
            <person name="Liachko I."/>
            <person name="Sullivan S."/>
            <person name="Sone E.D."/>
            <person name="Koren S."/>
            <person name="Silverstein K.A.T."/>
            <person name="Beckman K.B."/>
            <person name="Gohl D.M."/>
        </authorList>
    </citation>
    <scope>NUCLEOTIDE SEQUENCE</scope>
    <source>
        <strain evidence="3">Duluth1</strain>
        <tissue evidence="3">Whole animal</tissue>
    </source>
</reference>
<dbReference type="InterPro" id="IPR050373">
    <property type="entry name" value="Fibrinogen_C-term_domain"/>
</dbReference>
<feature type="domain" description="Fibrinogen C-terminal" evidence="2">
    <location>
        <begin position="1"/>
        <end position="116"/>
    </location>
</feature>
<keyword evidence="1" id="KW-1015">Disulfide bond</keyword>